<dbReference type="InterPro" id="IPR050109">
    <property type="entry name" value="HTH-type_TetR-like_transc_reg"/>
</dbReference>
<dbReference type="PROSITE" id="PS01081">
    <property type="entry name" value="HTH_TETR_1"/>
    <property type="match status" value="1"/>
</dbReference>
<sequence length="222" mass="24911">MRQAKPGRTDRQLSPEKTAAILEGGMQEFLTHGYAATSMDRVAIAAKVSKATVYSHFQDKESLFIALIQQLVEQRFQSIFGAADDQILQMAPQVVLRNFANRALDIGTTEPQFLNFMRLILGESGRFPQLARAFVRNIEQTAFRRLCHYFTHCPQLKLSDPEATARIFVGAVVHFMIVQEMLHGKDILPMERDRIVDGLIDLIVKPPLTDKFDTGCNTASSG</sequence>
<dbReference type="RefSeq" id="WP_105220556.1">
    <property type="nucleotide sequence ID" value="NZ_CAWNSU010000062.1"/>
</dbReference>
<dbReference type="InterPro" id="IPR001647">
    <property type="entry name" value="HTH_TetR"/>
</dbReference>
<dbReference type="PANTHER" id="PTHR30055">
    <property type="entry name" value="HTH-TYPE TRANSCRIPTIONAL REGULATOR RUTR"/>
    <property type="match status" value="1"/>
</dbReference>
<dbReference type="Proteomes" id="UP000441797">
    <property type="component" value="Unassembled WGS sequence"/>
</dbReference>
<keyword evidence="7" id="KW-1185">Reference proteome</keyword>
<dbReference type="InterPro" id="IPR023772">
    <property type="entry name" value="DNA-bd_HTH_TetR-type_CS"/>
</dbReference>
<dbReference type="Gene3D" id="1.10.357.10">
    <property type="entry name" value="Tetracycline Repressor, domain 2"/>
    <property type="match status" value="1"/>
</dbReference>
<comment type="caution">
    <text evidence="6">The sequence shown here is derived from an EMBL/GenBank/DDBJ whole genome shotgun (WGS) entry which is preliminary data.</text>
</comment>
<dbReference type="GO" id="GO:0003700">
    <property type="term" value="F:DNA-binding transcription factor activity"/>
    <property type="evidence" value="ECO:0007669"/>
    <property type="project" value="TreeGrafter"/>
</dbReference>
<reference evidence="6 7" key="1">
    <citation type="journal article" date="2019" name="Front. Microbiol.">
        <title>Genomic Features for Desiccation Tolerance and Sugar Biosynthesis in the Extremophile Gloeocapsopsis sp. UTEX B3054.</title>
        <authorList>
            <person name="Urrejola C."/>
            <person name="Alcorta J."/>
            <person name="Salas L."/>
            <person name="Vasquez M."/>
            <person name="Polz M.F."/>
            <person name="Vicuna R."/>
            <person name="Diez B."/>
        </authorList>
    </citation>
    <scope>NUCLEOTIDE SEQUENCE [LARGE SCALE GENOMIC DNA]</scope>
    <source>
        <strain evidence="6 7">1H9</strain>
    </source>
</reference>
<feature type="domain" description="HTH tetR-type" evidence="5">
    <location>
        <begin position="15"/>
        <end position="75"/>
    </location>
</feature>
<dbReference type="OrthoDB" id="9816431at2"/>
<dbReference type="PROSITE" id="PS50977">
    <property type="entry name" value="HTH_TETR_2"/>
    <property type="match status" value="1"/>
</dbReference>
<keyword evidence="2 4" id="KW-0238">DNA-binding</keyword>
<evidence type="ECO:0000313" key="7">
    <source>
        <dbReference type="Proteomes" id="UP000441797"/>
    </source>
</evidence>
<dbReference type="FunFam" id="1.10.10.60:FF:000141">
    <property type="entry name" value="TetR family transcriptional regulator"/>
    <property type="match status" value="1"/>
</dbReference>
<keyword evidence="3" id="KW-0804">Transcription</keyword>
<gene>
    <name evidence="6" type="ORF">BWI75_17985</name>
</gene>
<evidence type="ECO:0000256" key="4">
    <source>
        <dbReference type="PROSITE-ProRule" id="PRU00335"/>
    </source>
</evidence>
<dbReference type="EMBL" id="NAPY01000033">
    <property type="protein sequence ID" value="MUL38167.1"/>
    <property type="molecule type" value="Genomic_DNA"/>
</dbReference>
<dbReference type="PANTHER" id="PTHR30055:SF234">
    <property type="entry name" value="HTH-TYPE TRANSCRIPTIONAL REGULATOR BETI"/>
    <property type="match status" value="1"/>
</dbReference>
<dbReference type="AlphaFoldDB" id="A0A6N8G1B8"/>
<dbReference type="InterPro" id="IPR039536">
    <property type="entry name" value="TetR_C_Proteobacteria"/>
</dbReference>
<keyword evidence="1" id="KW-0805">Transcription regulation</keyword>
<accession>A0A6N8G1B8</accession>
<name>A0A6N8G1B8_9CHRO</name>
<dbReference type="InterPro" id="IPR009057">
    <property type="entry name" value="Homeodomain-like_sf"/>
</dbReference>
<feature type="DNA-binding region" description="H-T-H motif" evidence="4">
    <location>
        <begin position="38"/>
        <end position="57"/>
    </location>
</feature>
<dbReference type="GO" id="GO:0045892">
    <property type="term" value="P:negative regulation of DNA-templated transcription"/>
    <property type="evidence" value="ECO:0007669"/>
    <property type="project" value="UniProtKB-ARBA"/>
</dbReference>
<evidence type="ECO:0000313" key="6">
    <source>
        <dbReference type="EMBL" id="MUL38167.1"/>
    </source>
</evidence>
<dbReference type="Pfam" id="PF00440">
    <property type="entry name" value="TetR_N"/>
    <property type="match status" value="1"/>
</dbReference>
<evidence type="ECO:0000256" key="2">
    <source>
        <dbReference type="ARBA" id="ARBA00023125"/>
    </source>
</evidence>
<evidence type="ECO:0000256" key="1">
    <source>
        <dbReference type="ARBA" id="ARBA00023015"/>
    </source>
</evidence>
<proteinExistence type="predicted"/>
<dbReference type="GO" id="GO:0000976">
    <property type="term" value="F:transcription cis-regulatory region binding"/>
    <property type="evidence" value="ECO:0007669"/>
    <property type="project" value="TreeGrafter"/>
</dbReference>
<dbReference type="PRINTS" id="PR00455">
    <property type="entry name" value="HTHTETR"/>
</dbReference>
<dbReference type="Pfam" id="PF14246">
    <property type="entry name" value="TetR_C_7"/>
    <property type="match status" value="1"/>
</dbReference>
<protein>
    <submittedName>
        <fullName evidence="6">TetR family transcriptional regulator</fullName>
    </submittedName>
</protein>
<dbReference type="SUPFAM" id="SSF46689">
    <property type="entry name" value="Homeodomain-like"/>
    <property type="match status" value="1"/>
</dbReference>
<organism evidence="6 7">
    <name type="scientific">Gloeocapsopsis dulcis AAB1 = 1H9</name>
    <dbReference type="NCBI Taxonomy" id="1433147"/>
    <lineage>
        <taxon>Bacteria</taxon>
        <taxon>Bacillati</taxon>
        <taxon>Cyanobacteriota</taxon>
        <taxon>Cyanophyceae</taxon>
        <taxon>Oscillatoriophycideae</taxon>
        <taxon>Chroococcales</taxon>
        <taxon>Chroococcaceae</taxon>
        <taxon>Gloeocapsopsis</taxon>
        <taxon>Gloeocapsopsis dulcis</taxon>
    </lineage>
</organism>
<evidence type="ECO:0000256" key="3">
    <source>
        <dbReference type="ARBA" id="ARBA00023163"/>
    </source>
</evidence>
<evidence type="ECO:0000259" key="5">
    <source>
        <dbReference type="PROSITE" id="PS50977"/>
    </source>
</evidence>